<proteinExistence type="predicted"/>
<protein>
    <submittedName>
        <fullName evidence="1">Uncharacterized protein</fullName>
    </submittedName>
</protein>
<gene>
    <name evidence="1" type="ORF">SS37A_29320</name>
</gene>
<evidence type="ECO:0000313" key="2">
    <source>
        <dbReference type="Proteomes" id="UP001317629"/>
    </source>
</evidence>
<sequence length="73" mass="8285">MIDKSLKHGRGWLYERFVNAKLWRNFFHQRPIIIFSHVKKAGVYVGNAYALLVIESIASQDKGSHIADDGAAK</sequence>
<organism evidence="1 2">
    <name type="scientific">Methylocystis iwaonis</name>
    <dbReference type="NCBI Taxonomy" id="2885079"/>
    <lineage>
        <taxon>Bacteria</taxon>
        <taxon>Pseudomonadati</taxon>
        <taxon>Pseudomonadota</taxon>
        <taxon>Alphaproteobacteria</taxon>
        <taxon>Hyphomicrobiales</taxon>
        <taxon>Methylocystaceae</taxon>
        <taxon>Methylocystis</taxon>
    </lineage>
</organism>
<dbReference type="EMBL" id="AP027142">
    <property type="protein sequence ID" value="BDV35403.1"/>
    <property type="molecule type" value="Genomic_DNA"/>
</dbReference>
<dbReference type="Proteomes" id="UP001317629">
    <property type="component" value="Chromosome"/>
</dbReference>
<keyword evidence="2" id="KW-1185">Reference proteome</keyword>
<evidence type="ECO:0000313" key="1">
    <source>
        <dbReference type="EMBL" id="BDV35403.1"/>
    </source>
</evidence>
<reference evidence="1 2" key="1">
    <citation type="journal article" date="2023" name="Int. J. Syst. Evol. Microbiol.">
        <title>Methylocystis iwaonis sp. nov., a type II methane-oxidizing bacterium from surface soil of a rice paddy field in Japan, and emended description of the genus Methylocystis (ex Whittenbury et al. 1970) Bowman et al. 1993.</title>
        <authorList>
            <person name="Kaise H."/>
            <person name="Sawadogo J.B."/>
            <person name="Alam M.S."/>
            <person name="Ueno C."/>
            <person name="Dianou D."/>
            <person name="Shinjo R."/>
            <person name="Asakawa S."/>
        </authorList>
    </citation>
    <scope>NUCLEOTIDE SEQUENCE [LARGE SCALE GENOMIC DNA]</scope>
    <source>
        <strain evidence="1 2">SS37A-Re</strain>
    </source>
</reference>
<accession>A0ABM8EBM8</accession>
<name>A0ABM8EBM8_9HYPH</name>